<keyword evidence="3" id="KW-1185">Reference proteome</keyword>
<organism evidence="2 3">
    <name type="scientific">Galbibacter orientalis DSM 19592</name>
    <dbReference type="NCBI Taxonomy" id="926559"/>
    <lineage>
        <taxon>Bacteria</taxon>
        <taxon>Pseudomonadati</taxon>
        <taxon>Bacteroidota</taxon>
        <taxon>Flavobacteriia</taxon>
        <taxon>Flavobacteriales</taxon>
        <taxon>Flavobacteriaceae</taxon>
        <taxon>Galbibacter</taxon>
    </lineage>
</organism>
<dbReference type="AlphaFoldDB" id="I3C4Y2"/>
<dbReference type="EMBL" id="JH651379">
    <property type="protein sequence ID" value="EIJ38675.1"/>
    <property type="molecule type" value="Genomic_DNA"/>
</dbReference>
<feature type="transmembrane region" description="Helical" evidence="1">
    <location>
        <begin position="335"/>
        <end position="358"/>
    </location>
</feature>
<feature type="transmembrane region" description="Helical" evidence="1">
    <location>
        <begin position="378"/>
        <end position="407"/>
    </location>
</feature>
<keyword evidence="1" id="KW-0812">Transmembrane</keyword>
<dbReference type="InterPro" id="IPR005625">
    <property type="entry name" value="PepSY-ass_TM"/>
</dbReference>
<gene>
    <name evidence="2" type="ORF">JoomaDRAFT_1663</name>
</gene>
<dbReference type="PANTHER" id="PTHR34219:SF1">
    <property type="entry name" value="PEPSY DOMAIN-CONTAINING PROTEIN"/>
    <property type="match status" value="1"/>
</dbReference>
<name>I3C4Y2_9FLAO</name>
<reference evidence="2 3" key="1">
    <citation type="submission" date="2012-02" db="EMBL/GenBank/DDBJ databases">
        <title>Improved High-Quality Draft genome of Joostella marina DSM 19592.</title>
        <authorList>
            <consortium name="US DOE Joint Genome Institute (JGI-PGF)"/>
            <person name="Lucas S."/>
            <person name="Copeland A."/>
            <person name="Lapidus A."/>
            <person name="Bruce D."/>
            <person name="Goodwin L."/>
            <person name="Pitluck S."/>
            <person name="Peters L."/>
            <person name="Chertkov O."/>
            <person name="Ovchinnikova G."/>
            <person name="Kyrpides N."/>
            <person name="Mavromatis K."/>
            <person name="Detter J.C."/>
            <person name="Han C."/>
            <person name="Land M."/>
            <person name="Hauser L."/>
            <person name="Markowitz V."/>
            <person name="Cheng J.-F."/>
            <person name="Hugenholtz P."/>
            <person name="Woyke T."/>
            <person name="Wu D."/>
            <person name="Tindall B."/>
            <person name="Brambilla E."/>
            <person name="Klenk H.-P."/>
            <person name="Eisen J.A."/>
        </authorList>
    </citation>
    <scope>NUCLEOTIDE SEQUENCE [LARGE SCALE GENOMIC DNA]</scope>
    <source>
        <strain evidence="2 3">DSM 19592</strain>
    </source>
</reference>
<dbReference type="PANTHER" id="PTHR34219">
    <property type="entry name" value="IRON-REGULATED INNER MEMBRANE PROTEIN-RELATED"/>
    <property type="match status" value="1"/>
</dbReference>
<dbReference type="RefSeq" id="WP_008611930.1">
    <property type="nucleotide sequence ID" value="NZ_JH651379.1"/>
</dbReference>
<dbReference type="Pfam" id="PF03929">
    <property type="entry name" value="PepSY_TM"/>
    <property type="match status" value="1"/>
</dbReference>
<keyword evidence="1" id="KW-0472">Membrane</keyword>
<dbReference type="eggNOG" id="COG3182">
    <property type="taxonomic scope" value="Bacteria"/>
</dbReference>
<evidence type="ECO:0000313" key="2">
    <source>
        <dbReference type="EMBL" id="EIJ38675.1"/>
    </source>
</evidence>
<keyword evidence="1" id="KW-1133">Transmembrane helix</keyword>
<feature type="transmembrane region" description="Helical" evidence="1">
    <location>
        <begin position="142"/>
        <end position="162"/>
    </location>
</feature>
<evidence type="ECO:0000256" key="1">
    <source>
        <dbReference type="SAM" id="Phobius"/>
    </source>
</evidence>
<protein>
    <submittedName>
        <fullName evidence="2">Putative iron-regulated membrane protein</fullName>
    </submittedName>
</protein>
<dbReference type="Proteomes" id="UP000004690">
    <property type="component" value="Unassembled WGS sequence"/>
</dbReference>
<dbReference type="HOGENOM" id="CLU_031962_3_2_10"/>
<dbReference type="OrthoDB" id="111691at2"/>
<evidence type="ECO:0000313" key="3">
    <source>
        <dbReference type="Proteomes" id="UP000004690"/>
    </source>
</evidence>
<proteinExistence type="predicted"/>
<feature type="transmembrane region" description="Helical" evidence="1">
    <location>
        <begin position="190"/>
        <end position="210"/>
    </location>
</feature>
<dbReference type="STRING" id="926559.JoomaDRAFT_1663"/>
<feature type="transmembrane region" description="Helical" evidence="1">
    <location>
        <begin position="12"/>
        <end position="38"/>
    </location>
</feature>
<sequence>MKKNTKLNKWLWKWHFIAGLVSLPFILLLSVTGVIYLFKAQYEAPIYKPVKEVAAQGKAISYQKQWEIAKENAVKKPNGMILSSEETQATEFTSGMFGHASSLFVNPYKGDVSGEILPQKSFMYKVRKLHGELLMGKYGTKVVELIACWMVVLILTGLFIWWPERGWKIKGYFIPRTNLGKRTFFRDTHAITGFWMSILFLIILAGGLPWTDIWGAGFKWVQEKTNTGYPSTWNKFSVNNNPENAPIISLDEMVVKAKLLNLPGEVKISFPKGKNGVYSVSNTYYANQNDQKMIHFNPHTGAQVLQHNWEDVGILMRGRMWLMAFHQGQFGKWNWILMIFAGAVLFLMSLSALISYALRKRKGDWGIPKVPASFKASYGVVILVGILCILLPLFGLSVILICIFALIGSFNKKKLQTQL</sequence>
<accession>I3C4Y2</accession>